<keyword evidence="1" id="KW-0732">Signal</keyword>
<evidence type="ECO:0000313" key="3">
    <source>
        <dbReference type="Proteomes" id="UP000800235"/>
    </source>
</evidence>
<name>A0A9P4U2D1_9PEZI</name>
<sequence>MKYCFAVSALAVAAWAQSTTTTAATASVTQSPKQVCLANCPAGDAVNCQAICVGVPHPGESQMIDTTDCVAKCDQGDGSTAASDAYRKCQDACISSFIITSGTAAPGA</sequence>
<evidence type="ECO:0000313" key="2">
    <source>
        <dbReference type="EMBL" id="KAF2435649.1"/>
    </source>
</evidence>
<reference evidence="2" key="1">
    <citation type="journal article" date="2020" name="Stud. Mycol.">
        <title>101 Dothideomycetes genomes: a test case for predicting lifestyles and emergence of pathogens.</title>
        <authorList>
            <person name="Haridas S."/>
            <person name="Albert R."/>
            <person name="Binder M."/>
            <person name="Bloem J."/>
            <person name="Labutti K."/>
            <person name="Salamov A."/>
            <person name="Andreopoulos B."/>
            <person name="Baker S."/>
            <person name="Barry K."/>
            <person name="Bills G."/>
            <person name="Bluhm B."/>
            <person name="Cannon C."/>
            <person name="Castanera R."/>
            <person name="Culley D."/>
            <person name="Daum C."/>
            <person name="Ezra D."/>
            <person name="Gonzalez J."/>
            <person name="Henrissat B."/>
            <person name="Kuo A."/>
            <person name="Liang C."/>
            <person name="Lipzen A."/>
            <person name="Lutzoni F."/>
            <person name="Magnuson J."/>
            <person name="Mondo S."/>
            <person name="Nolan M."/>
            <person name="Ohm R."/>
            <person name="Pangilinan J."/>
            <person name="Park H.-J."/>
            <person name="Ramirez L."/>
            <person name="Alfaro M."/>
            <person name="Sun H."/>
            <person name="Tritt A."/>
            <person name="Yoshinaga Y."/>
            <person name="Zwiers L.-H."/>
            <person name="Turgeon B."/>
            <person name="Goodwin S."/>
            <person name="Spatafora J."/>
            <person name="Crous P."/>
            <person name="Grigoriev I."/>
        </authorList>
    </citation>
    <scope>NUCLEOTIDE SEQUENCE</scope>
    <source>
        <strain evidence="2">CBS 130266</strain>
    </source>
</reference>
<keyword evidence="3" id="KW-1185">Reference proteome</keyword>
<dbReference type="EMBL" id="MU007012">
    <property type="protein sequence ID" value="KAF2435649.1"/>
    <property type="molecule type" value="Genomic_DNA"/>
</dbReference>
<accession>A0A9P4U2D1</accession>
<protein>
    <submittedName>
        <fullName evidence="2">Uncharacterized protein</fullName>
    </submittedName>
</protein>
<feature type="non-terminal residue" evidence="2">
    <location>
        <position position="108"/>
    </location>
</feature>
<organism evidence="2 3">
    <name type="scientific">Tothia fuscella</name>
    <dbReference type="NCBI Taxonomy" id="1048955"/>
    <lineage>
        <taxon>Eukaryota</taxon>
        <taxon>Fungi</taxon>
        <taxon>Dikarya</taxon>
        <taxon>Ascomycota</taxon>
        <taxon>Pezizomycotina</taxon>
        <taxon>Dothideomycetes</taxon>
        <taxon>Pleosporomycetidae</taxon>
        <taxon>Venturiales</taxon>
        <taxon>Cylindrosympodiaceae</taxon>
        <taxon>Tothia</taxon>
    </lineage>
</organism>
<evidence type="ECO:0000256" key="1">
    <source>
        <dbReference type="SAM" id="SignalP"/>
    </source>
</evidence>
<feature type="chain" id="PRO_5040351127" evidence="1">
    <location>
        <begin position="17"/>
        <end position="108"/>
    </location>
</feature>
<dbReference type="AlphaFoldDB" id="A0A9P4U2D1"/>
<dbReference type="Proteomes" id="UP000800235">
    <property type="component" value="Unassembled WGS sequence"/>
</dbReference>
<dbReference type="OrthoDB" id="5597238at2759"/>
<comment type="caution">
    <text evidence="2">The sequence shown here is derived from an EMBL/GenBank/DDBJ whole genome shotgun (WGS) entry which is preliminary data.</text>
</comment>
<proteinExistence type="predicted"/>
<feature type="signal peptide" evidence="1">
    <location>
        <begin position="1"/>
        <end position="16"/>
    </location>
</feature>
<gene>
    <name evidence="2" type="ORF">EJ08DRAFT_567973</name>
</gene>